<reference evidence="2 3" key="1">
    <citation type="journal article" date="2020" name="Phytopathology">
        <title>Genome Sequence Resources of Colletotrichum truncatum, C. plurivorum, C. musicola, and C. sojae: Four Species Pathogenic to Soybean (Glycine max).</title>
        <authorList>
            <person name="Rogerio F."/>
            <person name="Boufleur T.R."/>
            <person name="Ciampi-Guillardi M."/>
            <person name="Sukno S.A."/>
            <person name="Thon M.R."/>
            <person name="Massola Junior N.S."/>
            <person name="Baroncelli R."/>
        </authorList>
    </citation>
    <scope>NUCLEOTIDE SEQUENCE [LARGE SCALE GENOMIC DNA]</scope>
    <source>
        <strain evidence="2 3">LFN0009</strain>
    </source>
</reference>
<dbReference type="Proteomes" id="UP000652219">
    <property type="component" value="Unassembled WGS sequence"/>
</dbReference>
<feature type="region of interest" description="Disordered" evidence="1">
    <location>
        <begin position="91"/>
        <end position="111"/>
    </location>
</feature>
<feature type="compositionally biased region" description="Acidic residues" evidence="1">
    <location>
        <begin position="298"/>
        <end position="311"/>
    </location>
</feature>
<evidence type="ECO:0000313" key="3">
    <source>
        <dbReference type="Proteomes" id="UP000652219"/>
    </source>
</evidence>
<gene>
    <name evidence="2" type="ORF">CSOJ01_16036</name>
</gene>
<feature type="non-terminal residue" evidence="2">
    <location>
        <position position="554"/>
    </location>
</feature>
<organism evidence="2 3">
    <name type="scientific">Colletotrichum sojae</name>
    <dbReference type="NCBI Taxonomy" id="2175907"/>
    <lineage>
        <taxon>Eukaryota</taxon>
        <taxon>Fungi</taxon>
        <taxon>Dikarya</taxon>
        <taxon>Ascomycota</taxon>
        <taxon>Pezizomycotina</taxon>
        <taxon>Sordariomycetes</taxon>
        <taxon>Hypocreomycetidae</taxon>
        <taxon>Glomerellales</taxon>
        <taxon>Glomerellaceae</taxon>
        <taxon>Colletotrichum</taxon>
        <taxon>Colletotrichum orchidearum species complex</taxon>
    </lineage>
</organism>
<sequence length="554" mass="61165">MYLDRELLAALVDFTISISHVFVLVRFAEFYVEDQDVAFELSWEILSGIQNSDRLIACPPLCGSSAQEPEGTISADAVSGDTTSTPTYIDLPTISETSDLPPRSPIGSTTPDKSETHILKVLIPRRWLRNWKPEPVDAYLRTPPAEEQEDLALVSSLWDIYCRQVTYELKRVPSALMFQLVTVPSAVPSKGDKQSRDHICITGFYRWSGALRFHAIMAKKENARLYRPLRLCYRLSSVDEAALSGVFTETPRSDTLCGTPVLVKSVEGLQWTCTIGGLIEVGNQRFGLTTTHRPSRNEDDDDESDFSDDVSSDSSWSLDYENDDFEVPGGDSAGSTDGDPALDCVGAEQDCIVQPSIDSDGPISLSHETYSKGSNDWELISVDLAQQLPNIIPATEVGTNPNRGRGIIRDHVDMKSWNSKKRPVHSVTAILRGARLCHGRVRREPSYLATPSQGIQQVWTVEFDGEGAKLGDSGSWVVEDDSGQLFGTIVARAPGLGFVVPFDHVRQSIARSMDLNLNDVRLPMPEQAEITHIGAVIAHPEEMHPELQLTANRK</sequence>
<evidence type="ECO:0000313" key="2">
    <source>
        <dbReference type="EMBL" id="KAF6781999.1"/>
    </source>
</evidence>
<protein>
    <submittedName>
        <fullName evidence="2">Uncharacterized protein</fullName>
    </submittedName>
</protein>
<accession>A0A8H6ILN7</accession>
<dbReference type="AlphaFoldDB" id="A0A8H6ILN7"/>
<comment type="caution">
    <text evidence="2">The sequence shown here is derived from an EMBL/GenBank/DDBJ whole genome shotgun (WGS) entry which is preliminary data.</text>
</comment>
<evidence type="ECO:0000256" key="1">
    <source>
        <dbReference type="SAM" id="MobiDB-lite"/>
    </source>
</evidence>
<proteinExistence type="predicted"/>
<dbReference type="EMBL" id="WIGN01000949">
    <property type="protein sequence ID" value="KAF6781999.1"/>
    <property type="molecule type" value="Genomic_DNA"/>
</dbReference>
<keyword evidence="3" id="KW-1185">Reference proteome</keyword>
<feature type="region of interest" description="Disordered" evidence="1">
    <location>
        <begin position="290"/>
        <end position="341"/>
    </location>
</feature>
<name>A0A8H6ILN7_9PEZI</name>